<sequence length="96" mass="10732">MTVVTILNQDGANGLFKVVRGFRLRSKSASTQQAGNLTPENDTHIQTCSRLGGKYVQRQGAGEFSRIELNSGYKRIQNLRKSSDLICFQLRISIML</sequence>
<evidence type="ECO:0000313" key="2">
    <source>
        <dbReference type="Proteomes" id="UP000318313"/>
    </source>
</evidence>
<organism evidence="1 2">
    <name type="scientific">Gimesia fumaroli</name>
    <dbReference type="NCBI Taxonomy" id="2527976"/>
    <lineage>
        <taxon>Bacteria</taxon>
        <taxon>Pseudomonadati</taxon>
        <taxon>Planctomycetota</taxon>
        <taxon>Planctomycetia</taxon>
        <taxon>Planctomycetales</taxon>
        <taxon>Planctomycetaceae</taxon>
        <taxon>Gimesia</taxon>
    </lineage>
</organism>
<gene>
    <name evidence="1" type="ORF">Enr17x_41700</name>
</gene>
<proteinExistence type="predicted"/>
<keyword evidence="2" id="KW-1185">Reference proteome</keyword>
<dbReference type="KEGG" id="gfm:Enr17x_41700"/>
<accession>A0A518IG97</accession>
<reference evidence="1 2" key="1">
    <citation type="submission" date="2019-03" db="EMBL/GenBank/DDBJ databases">
        <title>Deep-cultivation of Planctomycetes and their phenomic and genomic characterization uncovers novel biology.</title>
        <authorList>
            <person name="Wiegand S."/>
            <person name="Jogler M."/>
            <person name="Boedeker C."/>
            <person name="Pinto D."/>
            <person name="Vollmers J."/>
            <person name="Rivas-Marin E."/>
            <person name="Kohn T."/>
            <person name="Peeters S.H."/>
            <person name="Heuer A."/>
            <person name="Rast P."/>
            <person name="Oberbeckmann S."/>
            <person name="Bunk B."/>
            <person name="Jeske O."/>
            <person name="Meyerdierks A."/>
            <person name="Storesund J.E."/>
            <person name="Kallscheuer N."/>
            <person name="Luecker S."/>
            <person name="Lage O.M."/>
            <person name="Pohl T."/>
            <person name="Merkel B.J."/>
            <person name="Hornburger P."/>
            <person name="Mueller R.-W."/>
            <person name="Bruemmer F."/>
            <person name="Labrenz M."/>
            <person name="Spormann A.M."/>
            <person name="Op den Camp H."/>
            <person name="Overmann J."/>
            <person name="Amann R."/>
            <person name="Jetten M.S.M."/>
            <person name="Mascher T."/>
            <person name="Medema M.H."/>
            <person name="Devos D.P."/>
            <person name="Kaster A.-K."/>
            <person name="Ovreas L."/>
            <person name="Rohde M."/>
            <person name="Galperin M.Y."/>
            <person name="Jogler C."/>
        </authorList>
    </citation>
    <scope>NUCLEOTIDE SEQUENCE [LARGE SCALE GENOMIC DNA]</scope>
    <source>
        <strain evidence="1 2">Enr17</strain>
    </source>
</reference>
<dbReference type="AlphaFoldDB" id="A0A518IG97"/>
<name>A0A518IG97_9PLAN</name>
<dbReference type="Proteomes" id="UP000318313">
    <property type="component" value="Chromosome"/>
</dbReference>
<dbReference type="EMBL" id="CP037452">
    <property type="protein sequence ID" value="QDV52111.1"/>
    <property type="molecule type" value="Genomic_DNA"/>
</dbReference>
<protein>
    <submittedName>
        <fullName evidence="1">Uncharacterized protein</fullName>
    </submittedName>
</protein>
<evidence type="ECO:0000313" key="1">
    <source>
        <dbReference type="EMBL" id="QDV52111.1"/>
    </source>
</evidence>